<dbReference type="PANTHER" id="PTHR30055">
    <property type="entry name" value="HTH-TYPE TRANSCRIPTIONAL REGULATOR RUTR"/>
    <property type="match status" value="1"/>
</dbReference>
<dbReference type="InterPro" id="IPR050109">
    <property type="entry name" value="HTH-type_TetR-like_transc_reg"/>
</dbReference>
<dbReference type="EMBL" id="CP020569">
    <property type="protein sequence ID" value="ARF58296.1"/>
    <property type="molecule type" value="Genomic_DNA"/>
</dbReference>
<evidence type="ECO:0000313" key="5">
    <source>
        <dbReference type="EMBL" id="ARF58296.1"/>
    </source>
</evidence>
<dbReference type="Proteomes" id="UP000192726">
    <property type="component" value="Chromosome"/>
</dbReference>
<dbReference type="InterPro" id="IPR001647">
    <property type="entry name" value="HTH_TetR"/>
</dbReference>
<organism evidence="5 6">
    <name type="scientific">Streptomyces gilvosporeus</name>
    <dbReference type="NCBI Taxonomy" id="553510"/>
    <lineage>
        <taxon>Bacteria</taxon>
        <taxon>Bacillati</taxon>
        <taxon>Actinomycetota</taxon>
        <taxon>Actinomycetes</taxon>
        <taxon>Kitasatosporales</taxon>
        <taxon>Streptomycetaceae</taxon>
        <taxon>Streptomyces</taxon>
    </lineage>
</organism>
<name>A0A1V0TZC6_9ACTN</name>
<dbReference type="Pfam" id="PF00440">
    <property type="entry name" value="TetR_N"/>
    <property type="match status" value="1"/>
</dbReference>
<accession>A0A1V0TZC6</accession>
<feature type="region of interest" description="Disordered" evidence="3">
    <location>
        <begin position="1"/>
        <end position="35"/>
    </location>
</feature>
<dbReference type="AlphaFoldDB" id="A0A1V0TZC6"/>
<dbReference type="PRINTS" id="PR00455">
    <property type="entry name" value="HTHTETR"/>
</dbReference>
<evidence type="ECO:0000259" key="4">
    <source>
        <dbReference type="PROSITE" id="PS50977"/>
    </source>
</evidence>
<feature type="DNA-binding region" description="H-T-H motif" evidence="2">
    <location>
        <begin position="57"/>
        <end position="76"/>
    </location>
</feature>
<evidence type="ECO:0000256" key="2">
    <source>
        <dbReference type="PROSITE-ProRule" id="PRU00335"/>
    </source>
</evidence>
<dbReference type="STRING" id="553510.B1H19_32615"/>
<evidence type="ECO:0000256" key="1">
    <source>
        <dbReference type="ARBA" id="ARBA00023125"/>
    </source>
</evidence>
<keyword evidence="1 2" id="KW-0238">DNA-binding</keyword>
<dbReference type="SUPFAM" id="SSF46689">
    <property type="entry name" value="Homeodomain-like"/>
    <property type="match status" value="1"/>
</dbReference>
<dbReference type="InterPro" id="IPR036271">
    <property type="entry name" value="Tet_transcr_reg_TetR-rel_C_sf"/>
</dbReference>
<dbReference type="OrthoDB" id="3218408at2"/>
<proteinExistence type="predicted"/>
<dbReference type="GO" id="GO:0003700">
    <property type="term" value="F:DNA-binding transcription factor activity"/>
    <property type="evidence" value="ECO:0007669"/>
    <property type="project" value="TreeGrafter"/>
</dbReference>
<sequence>MVMAQQRAGQQRAGHPKTGHPKTEHPKNTGSRQRLTARDWADAALAAIAEGGLAAVAVEPLAARLGTTKGSFYWHFAGRDALIEAALERWAEVATEAVIAETEAEPDPERRLRALLLRTTDAAVSDPLGMSLLATAADPRVAAALARVTERRIGYIAALFAELGFSQAEARRRGLLAYSAHLGHAQLGRAVPQALPTGADRTRYLESLIDALLHRG</sequence>
<feature type="domain" description="HTH tetR-type" evidence="4">
    <location>
        <begin position="34"/>
        <end position="94"/>
    </location>
</feature>
<keyword evidence="6" id="KW-1185">Reference proteome</keyword>
<dbReference type="Gene3D" id="1.10.357.10">
    <property type="entry name" value="Tetracycline Repressor, domain 2"/>
    <property type="match status" value="1"/>
</dbReference>
<dbReference type="InterPro" id="IPR009057">
    <property type="entry name" value="Homeodomain-like_sf"/>
</dbReference>
<dbReference type="KEGG" id="sgv:B1H19_32615"/>
<protein>
    <submittedName>
        <fullName evidence="5">TetR family transcriptional regulator</fullName>
    </submittedName>
</protein>
<dbReference type="PROSITE" id="PS50977">
    <property type="entry name" value="HTH_TETR_2"/>
    <property type="match status" value="1"/>
</dbReference>
<feature type="compositionally biased region" description="Low complexity" evidence="3">
    <location>
        <begin position="1"/>
        <end position="13"/>
    </location>
</feature>
<gene>
    <name evidence="5" type="ORF">B1H19_32615</name>
</gene>
<reference evidence="5 6" key="1">
    <citation type="submission" date="2017-04" db="EMBL/GenBank/DDBJ databases">
        <title>Complete Genome Sequence of Streptomyces gilvosporeus F607, a Capable Producer of Natamycin.</title>
        <authorList>
            <person name="Zong G."/>
            <person name="Zhong C."/>
            <person name="Fu J."/>
            <person name="Qin R."/>
            <person name="Cao G."/>
        </authorList>
    </citation>
    <scope>NUCLEOTIDE SEQUENCE [LARGE SCALE GENOMIC DNA]</scope>
    <source>
        <strain evidence="5 6">F607</strain>
    </source>
</reference>
<dbReference type="PANTHER" id="PTHR30055:SF239">
    <property type="entry name" value="TRANSCRIPTIONAL REGULATORY PROTEIN"/>
    <property type="match status" value="1"/>
</dbReference>
<dbReference type="SUPFAM" id="SSF48498">
    <property type="entry name" value="Tetracyclin repressor-like, C-terminal domain"/>
    <property type="match status" value="1"/>
</dbReference>
<dbReference type="GO" id="GO:0000976">
    <property type="term" value="F:transcription cis-regulatory region binding"/>
    <property type="evidence" value="ECO:0007669"/>
    <property type="project" value="TreeGrafter"/>
</dbReference>
<dbReference type="RefSeq" id="WP_083108493.1">
    <property type="nucleotide sequence ID" value="NZ_CP020569.1"/>
</dbReference>
<evidence type="ECO:0000313" key="6">
    <source>
        <dbReference type="Proteomes" id="UP000192726"/>
    </source>
</evidence>
<evidence type="ECO:0000256" key="3">
    <source>
        <dbReference type="SAM" id="MobiDB-lite"/>
    </source>
</evidence>